<comment type="subcellular location">
    <subcellularLocation>
        <location evidence="1">Host cell</location>
    </subcellularLocation>
    <subcellularLocation>
        <location evidence="2">Secreted</location>
    </subcellularLocation>
</comment>
<gene>
    <name evidence="5" type="ORF">Plil01_000369900</name>
</gene>
<evidence type="ECO:0000256" key="1">
    <source>
        <dbReference type="ARBA" id="ARBA00004340"/>
    </source>
</evidence>
<feature type="domain" description="Crinkler effector protein N-terminal" evidence="4">
    <location>
        <begin position="4"/>
        <end position="117"/>
    </location>
</feature>
<organism evidence="5 6">
    <name type="scientific">Phytophthora lilii</name>
    <dbReference type="NCBI Taxonomy" id="2077276"/>
    <lineage>
        <taxon>Eukaryota</taxon>
        <taxon>Sar</taxon>
        <taxon>Stramenopiles</taxon>
        <taxon>Oomycota</taxon>
        <taxon>Peronosporomycetes</taxon>
        <taxon>Peronosporales</taxon>
        <taxon>Peronosporaceae</taxon>
        <taxon>Phytophthora</taxon>
    </lineage>
</organism>
<evidence type="ECO:0000256" key="2">
    <source>
        <dbReference type="ARBA" id="ARBA00004613"/>
    </source>
</evidence>
<evidence type="ECO:0000259" key="4">
    <source>
        <dbReference type="Pfam" id="PF20147"/>
    </source>
</evidence>
<dbReference type="InterPro" id="IPR045379">
    <property type="entry name" value="Crinkler_N"/>
</dbReference>
<evidence type="ECO:0000256" key="3">
    <source>
        <dbReference type="ARBA" id="ARBA00022525"/>
    </source>
</evidence>
<accession>A0A9W6THL1</accession>
<dbReference type="Pfam" id="PF20147">
    <property type="entry name" value="Crinkler"/>
    <property type="match status" value="1"/>
</dbReference>
<protein>
    <submittedName>
        <fullName evidence="5">Unnamed protein product</fullName>
    </submittedName>
</protein>
<name>A0A9W6THL1_9STRA</name>
<evidence type="ECO:0000313" key="5">
    <source>
        <dbReference type="EMBL" id="GMF13200.1"/>
    </source>
</evidence>
<dbReference type="AlphaFoldDB" id="A0A9W6THL1"/>
<keyword evidence="3" id="KW-0964">Secreted</keyword>
<dbReference type="EMBL" id="BSXW01000147">
    <property type="protein sequence ID" value="GMF13200.1"/>
    <property type="molecule type" value="Genomic_DNA"/>
</dbReference>
<comment type="caution">
    <text evidence="5">The sequence shown here is derived from an EMBL/GenBank/DDBJ whole genome shotgun (WGS) entry which is preliminary data.</text>
</comment>
<proteinExistence type="predicted"/>
<sequence>MEIRCAFTGVAGPRSKFWSIRTREVGDLKEAIKEKMPNKLKRVDADNLQLVLARTKHRMWPVTELDVLEGASVTSDYEALMISDVKLSYIGLTKRTLGEVSDEDRVAGKISVHVLVVVPEVPEFQLSHLSESGACHLRNELGWRWHIKVQIPMKSTFTRFQ</sequence>
<keyword evidence="6" id="KW-1185">Reference proteome</keyword>
<dbReference type="GO" id="GO:0005576">
    <property type="term" value="C:extracellular region"/>
    <property type="evidence" value="ECO:0007669"/>
    <property type="project" value="UniProtKB-SubCell"/>
</dbReference>
<reference evidence="5" key="1">
    <citation type="submission" date="2023-04" db="EMBL/GenBank/DDBJ databases">
        <title>Phytophthora lilii NBRC 32176.</title>
        <authorList>
            <person name="Ichikawa N."/>
            <person name="Sato H."/>
            <person name="Tonouchi N."/>
        </authorList>
    </citation>
    <scope>NUCLEOTIDE SEQUENCE</scope>
    <source>
        <strain evidence="5">NBRC 32176</strain>
    </source>
</reference>
<dbReference type="OrthoDB" id="167272at2759"/>
<dbReference type="GO" id="GO:0043657">
    <property type="term" value="C:host cell"/>
    <property type="evidence" value="ECO:0007669"/>
    <property type="project" value="UniProtKB-SubCell"/>
</dbReference>
<dbReference type="Proteomes" id="UP001165083">
    <property type="component" value="Unassembled WGS sequence"/>
</dbReference>
<evidence type="ECO:0000313" key="6">
    <source>
        <dbReference type="Proteomes" id="UP001165083"/>
    </source>
</evidence>